<evidence type="ECO:0000256" key="4">
    <source>
        <dbReference type="PROSITE-ProRule" id="PRU00169"/>
    </source>
</evidence>
<dbReference type="Gene3D" id="6.10.250.690">
    <property type="match status" value="1"/>
</dbReference>
<keyword evidence="9" id="KW-1185">Reference proteome</keyword>
<dbReference type="SMART" id="SM00862">
    <property type="entry name" value="Trans_reg_C"/>
    <property type="match status" value="1"/>
</dbReference>
<dbReference type="InterPro" id="IPR001789">
    <property type="entry name" value="Sig_transdc_resp-reg_receiver"/>
</dbReference>
<dbReference type="EMBL" id="CP048836">
    <property type="protein sequence ID" value="QID18338.1"/>
    <property type="molecule type" value="Genomic_DNA"/>
</dbReference>
<evidence type="ECO:0000259" key="7">
    <source>
        <dbReference type="PROSITE" id="PS51755"/>
    </source>
</evidence>
<dbReference type="GO" id="GO:0000976">
    <property type="term" value="F:transcription cis-regulatory region binding"/>
    <property type="evidence" value="ECO:0007669"/>
    <property type="project" value="TreeGrafter"/>
</dbReference>
<dbReference type="InterPro" id="IPR039420">
    <property type="entry name" value="WalR-like"/>
</dbReference>
<feature type="modified residue" description="4-aspartylphosphate" evidence="4">
    <location>
        <position position="51"/>
    </location>
</feature>
<feature type="DNA-binding region" description="OmpR/PhoB-type" evidence="5">
    <location>
        <begin position="124"/>
        <end position="219"/>
    </location>
</feature>
<accession>A0A6C1B6J7</accession>
<keyword evidence="1" id="KW-0805">Transcription regulation</keyword>
<sequence length="222" mass="23782">MRLLLVEDDAMIAAGIGEVVEREGWRIDLLEAAEPAIGAMALTAYDAAIIDVGLPGMDGFELVRRLRAQGALAPILMLTARDGLDDRVTGLDCGADDYLIKPFLAPELLARLRALIRRSHAGTRSMMVVGALCLDAAAHTVTVSGQPVALTGRELSVLEQLMLAAPKVAGKARLMESLGQWDREITPNAIEIYISRLRTKLGGAVLIRTVRGIGYRIEAGEG</sequence>
<dbReference type="PROSITE" id="PS50110">
    <property type="entry name" value="RESPONSE_REGULATORY"/>
    <property type="match status" value="1"/>
</dbReference>
<dbReference type="GO" id="GO:0032993">
    <property type="term" value="C:protein-DNA complex"/>
    <property type="evidence" value="ECO:0007669"/>
    <property type="project" value="TreeGrafter"/>
</dbReference>
<dbReference type="Gene3D" id="1.10.10.10">
    <property type="entry name" value="Winged helix-like DNA-binding domain superfamily/Winged helix DNA-binding domain"/>
    <property type="match status" value="1"/>
</dbReference>
<dbReference type="Pfam" id="PF00072">
    <property type="entry name" value="Response_reg"/>
    <property type="match status" value="1"/>
</dbReference>
<dbReference type="PANTHER" id="PTHR48111">
    <property type="entry name" value="REGULATOR OF RPOS"/>
    <property type="match status" value="1"/>
</dbReference>
<dbReference type="CDD" id="cd17624">
    <property type="entry name" value="REC_OmpR_PmrA-like"/>
    <property type="match status" value="1"/>
</dbReference>
<evidence type="ECO:0000259" key="6">
    <source>
        <dbReference type="PROSITE" id="PS50110"/>
    </source>
</evidence>
<dbReference type="Gene3D" id="3.40.50.2300">
    <property type="match status" value="1"/>
</dbReference>
<evidence type="ECO:0000256" key="1">
    <source>
        <dbReference type="ARBA" id="ARBA00023015"/>
    </source>
</evidence>
<gene>
    <name evidence="8" type="ORF">G3580_12240</name>
</gene>
<name>A0A6C1B6J7_9RHOO</name>
<proteinExistence type="predicted"/>
<evidence type="ECO:0000256" key="3">
    <source>
        <dbReference type="ARBA" id="ARBA00023163"/>
    </source>
</evidence>
<feature type="domain" description="OmpR/PhoB-type" evidence="7">
    <location>
        <begin position="124"/>
        <end position="219"/>
    </location>
</feature>
<dbReference type="InterPro" id="IPR011006">
    <property type="entry name" value="CheY-like_superfamily"/>
</dbReference>
<dbReference type="KEGG" id="azq:G3580_12240"/>
<protein>
    <submittedName>
        <fullName evidence="8">Response regulator transcription factor</fullName>
    </submittedName>
</protein>
<evidence type="ECO:0000256" key="2">
    <source>
        <dbReference type="ARBA" id="ARBA00023125"/>
    </source>
</evidence>
<dbReference type="GO" id="GO:0000156">
    <property type="term" value="F:phosphorelay response regulator activity"/>
    <property type="evidence" value="ECO:0007669"/>
    <property type="project" value="TreeGrafter"/>
</dbReference>
<evidence type="ECO:0000313" key="9">
    <source>
        <dbReference type="Proteomes" id="UP000501991"/>
    </source>
</evidence>
<dbReference type="Proteomes" id="UP000501991">
    <property type="component" value="Chromosome"/>
</dbReference>
<dbReference type="SUPFAM" id="SSF52172">
    <property type="entry name" value="CheY-like"/>
    <property type="match status" value="1"/>
</dbReference>
<dbReference type="InterPro" id="IPR001867">
    <property type="entry name" value="OmpR/PhoB-type_DNA-bd"/>
</dbReference>
<keyword evidence="3" id="KW-0804">Transcription</keyword>
<dbReference type="PROSITE" id="PS51755">
    <property type="entry name" value="OMPR_PHOB"/>
    <property type="match status" value="1"/>
</dbReference>
<keyword evidence="4" id="KW-0597">Phosphoprotein</keyword>
<keyword evidence="2 5" id="KW-0238">DNA-binding</keyword>
<dbReference type="CDD" id="cd00383">
    <property type="entry name" value="trans_reg_C"/>
    <property type="match status" value="1"/>
</dbReference>
<feature type="domain" description="Response regulatory" evidence="6">
    <location>
        <begin position="2"/>
        <end position="116"/>
    </location>
</feature>
<dbReference type="GO" id="GO:0005829">
    <property type="term" value="C:cytosol"/>
    <property type="evidence" value="ECO:0007669"/>
    <property type="project" value="TreeGrafter"/>
</dbReference>
<dbReference type="PANTHER" id="PTHR48111:SF67">
    <property type="entry name" value="TRANSCRIPTIONAL REGULATORY PROTEIN TCTD"/>
    <property type="match status" value="1"/>
</dbReference>
<reference evidence="8 9" key="1">
    <citation type="submission" date="2020-02" db="EMBL/GenBank/DDBJ databases">
        <title>Nitrogenibacter mangrovi gen. nov., sp. nov. isolated from mangrove sediment, a denitrifying betaproteobacterium.</title>
        <authorList>
            <person name="Liao H."/>
            <person name="Tian Y."/>
        </authorList>
    </citation>
    <scope>NUCLEOTIDE SEQUENCE [LARGE SCALE GENOMIC DNA]</scope>
    <source>
        <strain evidence="8 9">M9-3-2</strain>
    </source>
</reference>
<dbReference type="GO" id="GO:0006355">
    <property type="term" value="P:regulation of DNA-templated transcription"/>
    <property type="evidence" value="ECO:0007669"/>
    <property type="project" value="InterPro"/>
</dbReference>
<dbReference type="Pfam" id="PF00486">
    <property type="entry name" value="Trans_reg_C"/>
    <property type="match status" value="1"/>
</dbReference>
<dbReference type="SMART" id="SM00448">
    <property type="entry name" value="REC"/>
    <property type="match status" value="1"/>
</dbReference>
<evidence type="ECO:0000256" key="5">
    <source>
        <dbReference type="PROSITE-ProRule" id="PRU01091"/>
    </source>
</evidence>
<dbReference type="AlphaFoldDB" id="A0A6C1B6J7"/>
<organism evidence="8 9">
    <name type="scientific">Nitrogeniibacter mangrovi</name>
    <dbReference type="NCBI Taxonomy" id="2016596"/>
    <lineage>
        <taxon>Bacteria</taxon>
        <taxon>Pseudomonadati</taxon>
        <taxon>Pseudomonadota</taxon>
        <taxon>Betaproteobacteria</taxon>
        <taxon>Rhodocyclales</taxon>
        <taxon>Zoogloeaceae</taxon>
        <taxon>Nitrogeniibacter</taxon>
    </lineage>
</organism>
<evidence type="ECO:0000313" key="8">
    <source>
        <dbReference type="EMBL" id="QID18338.1"/>
    </source>
</evidence>
<dbReference type="RefSeq" id="WP_173765896.1">
    <property type="nucleotide sequence ID" value="NZ_CP048836.1"/>
</dbReference>
<dbReference type="InterPro" id="IPR036388">
    <property type="entry name" value="WH-like_DNA-bd_sf"/>
</dbReference>